<organism evidence="1 2">
    <name type="scientific">Exidia glandulosa HHB12029</name>
    <dbReference type="NCBI Taxonomy" id="1314781"/>
    <lineage>
        <taxon>Eukaryota</taxon>
        <taxon>Fungi</taxon>
        <taxon>Dikarya</taxon>
        <taxon>Basidiomycota</taxon>
        <taxon>Agaricomycotina</taxon>
        <taxon>Agaricomycetes</taxon>
        <taxon>Auriculariales</taxon>
        <taxon>Exidiaceae</taxon>
        <taxon>Exidia</taxon>
    </lineage>
</organism>
<gene>
    <name evidence="1" type="ORF">EXIGLDRAFT_729410</name>
</gene>
<keyword evidence="2" id="KW-1185">Reference proteome</keyword>
<dbReference type="EMBL" id="KV425924">
    <property type="protein sequence ID" value="KZV97892.1"/>
    <property type="molecule type" value="Genomic_DNA"/>
</dbReference>
<protein>
    <submittedName>
        <fullName evidence="1">Uncharacterized protein</fullName>
    </submittedName>
</protein>
<reference evidence="1 2" key="1">
    <citation type="journal article" date="2016" name="Mol. Biol. Evol.">
        <title>Comparative Genomics of Early-Diverging Mushroom-Forming Fungi Provides Insights into the Origins of Lignocellulose Decay Capabilities.</title>
        <authorList>
            <person name="Nagy L.G."/>
            <person name="Riley R."/>
            <person name="Tritt A."/>
            <person name="Adam C."/>
            <person name="Daum C."/>
            <person name="Floudas D."/>
            <person name="Sun H."/>
            <person name="Yadav J.S."/>
            <person name="Pangilinan J."/>
            <person name="Larsson K.H."/>
            <person name="Matsuura K."/>
            <person name="Barry K."/>
            <person name="Labutti K."/>
            <person name="Kuo R."/>
            <person name="Ohm R.A."/>
            <person name="Bhattacharya S.S."/>
            <person name="Shirouzu T."/>
            <person name="Yoshinaga Y."/>
            <person name="Martin F.M."/>
            <person name="Grigoriev I.V."/>
            <person name="Hibbett D.S."/>
        </authorList>
    </citation>
    <scope>NUCLEOTIDE SEQUENCE [LARGE SCALE GENOMIC DNA]</scope>
    <source>
        <strain evidence="1 2">HHB12029</strain>
    </source>
</reference>
<evidence type="ECO:0000313" key="1">
    <source>
        <dbReference type="EMBL" id="KZV97892.1"/>
    </source>
</evidence>
<dbReference type="InParanoid" id="A0A165LIL6"/>
<name>A0A165LIL6_EXIGL</name>
<accession>A0A165LIL6</accession>
<proteinExistence type="predicted"/>
<sequence length="53" mass="5868">MASTPKDITDGIRDLVVVFRGYLGHAIVGVSRRKPPAHLLNQTVAFAHEPRCR</sequence>
<dbReference type="AlphaFoldDB" id="A0A165LIL6"/>
<evidence type="ECO:0000313" key="2">
    <source>
        <dbReference type="Proteomes" id="UP000077266"/>
    </source>
</evidence>
<dbReference type="Proteomes" id="UP000077266">
    <property type="component" value="Unassembled WGS sequence"/>
</dbReference>